<proteinExistence type="predicted"/>
<gene>
    <name evidence="2" type="ORF">FQA47_024126</name>
</gene>
<comment type="caution">
    <text evidence="2">The sequence shown here is derived from an EMBL/GenBank/DDBJ whole genome shotgun (WGS) entry which is preliminary data.</text>
</comment>
<dbReference type="EMBL" id="WKFB01000023">
    <property type="protein sequence ID" value="KAF6738565.1"/>
    <property type="molecule type" value="Genomic_DNA"/>
</dbReference>
<accession>A0A834L1K4</accession>
<feature type="region of interest" description="Disordered" evidence="1">
    <location>
        <begin position="44"/>
        <end position="101"/>
    </location>
</feature>
<evidence type="ECO:0000313" key="2">
    <source>
        <dbReference type="EMBL" id="KAF6738565.1"/>
    </source>
</evidence>
<dbReference type="AlphaFoldDB" id="A0A834L1K4"/>
<evidence type="ECO:0000313" key="3">
    <source>
        <dbReference type="Proteomes" id="UP000646548"/>
    </source>
</evidence>
<dbReference type="Proteomes" id="UP000646548">
    <property type="component" value="Unassembled WGS sequence"/>
</dbReference>
<reference evidence="2" key="1">
    <citation type="journal article" name="BMC Genomics">
        <title>Long-read sequencing and de novo genome assembly of marine medaka (Oryzias melastigma).</title>
        <authorList>
            <person name="Liang P."/>
            <person name="Saqib H.S.A."/>
            <person name="Ni X."/>
            <person name="Shen Y."/>
        </authorList>
    </citation>
    <scope>NUCLEOTIDE SEQUENCE</scope>
    <source>
        <strain evidence="2">Bigg-433</strain>
    </source>
</reference>
<organism evidence="2 3">
    <name type="scientific">Oryzias melastigma</name>
    <name type="common">Marine medaka</name>
    <dbReference type="NCBI Taxonomy" id="30732"/>
    <lineage>
        <taxon>Eukaryota</taxon>
        <taxon>Metazoa</taxon>
        <taxon>Chordata</taxon>
        <taxon>Craniata</taxon>
        <taxon>Vertebrata</taxon>
        <taxon>Euteleostomi</taxon>
        <taxon>Actinopterygii</taxon>
        <taxon>Neopterygii</taxon>
        <taxon>Teleostei</taxon>
        <taxon>Neoteleostei</taxon>
        <taxon>Acanthomorphata</taxon>
        <taxon>Ovalentaria</taxon>
        <taxon>Atherinomorphae</taxon>
        <taxon>Beloniformes</taxon>
        <taxon>Adrianichthyidae</taxon>
        <taxon>Oryziinae</taxon>
        <taxon>Oryzias</taxon>
    </lineage>
</organism>
<protein>
    <submittedName>
        <fullName evidence="2">Uncharacterized protein</fullName>
    </submittedName>
</protein>
<sequence length="101" mass="11021">MQGSTPTRTAPPPLFHTLTRCCHPFMPEVQGRFPKAFFFRAGEYPSRTADRRVTEETECRRGEPSSGRSAPSAGGYCKRSGQSAADLTGRPHCPARHAGAE</sequence>
<feature type="compositionally biased region" description="Basic and acidic residues" evidence="1">
    <location>
        <begin position="48"/>
        <end position="63"/>
    </location>
</feature>
<evidence type="ECO:0000256" key="1">
    <source>
        <dbReference type="SAM" id="MobiDB-lite"/>
    </source>
</evidence>
<feature type="compositionally biased region" description="Low complexity" evidence="1">
    <location>
        <begin position="64"/>
        <end position="75"/>
    </location>
</feature>
<name>A0A834L1K4_ORYME</name>